<keyword evidence="5" id="KW-0372">Hormone</keyword>
<keyword evidence="7" id="KW-0265">Erythrocyte maturation</keyword>
<feature type="chain" id="PRO_5005475299" description="Erythropoietin" evidence="10">
    <location>
        <begin position="24"/>
        <end position="218"/>
    </location>
</feature>
<evidence type="ECO:0000256" key="6">
    <source>
        <dbReference type="ARBA" id="ARBA00022729"/>
    </source>
</evidence>
<evidence type="ECO:0000256" key="10">
    <source>
        <dbReference type="SAM" id="SignalP"/>
    </source>
</evidence>
<reference evidence="11" key="1">
    <citation type="journal article" date="2015" name="Genome Biol.">
        <title>Hidden genes in birds.</title>
        <authorList>
            <person name="Hron T."/>
            <person name="Pajer P."/>
            <person name="Paces J."/>
            <person name="Bartunek P."/>
            <person name="Elleder D."/>
        </authorList>
    </citation>
    <scope>NUCLEOTIDE SEQUENCE</scope>
</reference>
<keyword evidence="8" id="KW-1015">Disulfide bond</keyword>
<evidence type="ECO:0000256" key="3">
    <source>
        <dbReference type="ARBA" id="ARBA00015421"/>
    </source>
</evidence>
<keyword evidence="4" id="KW-0964">Secreted</keyword>
<evidence type="ECO:0000256" key="4">
    <source>
        <dbReference type="ARBA" id="ARBA00022525"/>
    </source>
</evidence>
<keyword evidence="6 10" id="KW-0732">Signal</keyword>
<dbReference type="GO" id="GO:0005179">
    <property type="term" value="F:hormone activity"/>
    <property type="evidence" value="ECO:0007669"/>
    <property type="project" value="UniProtKB-KW"/>
</dbReference>
<evidence type="ECO:0000313" key="11">
    <source>
        <dbReference type="EMBL" id="ALA27394.1"/>
    </source>
</evidence>
<dbReference type="EMBL" id="KR063574">
    <property type="protein sequence ID" value="ALA27394.1"/>
    <property type="molecule type" value="mRNA"/>
</dbReference>
<evidence type="ECO:0000256" key="2">
    <source>
        <dbReference type="ARBA" id="ARBA00005782"/>
    </source>
</evidence>
<evidence type="ECO:0000256" key="7">
    <source>
        <dbReference type="ARBA" id="ARBA00023057"/>
    </source>
</evidence>
<dbReference type="SUPFAM" id="SSF47266">
    <property type="entry name" value="4-helical cytokines"/>
    <property type="match status" value="1"/>
</dbReference>
<organism evidence="11">
    <name type="scientific">Gallus gallus</name>
    <name type="common">Chicken</name>
    <dbReference type="NCBI Taxonomy" id="9031"/>
    <lineage>
        <taxon>Eukaryota</taxon>
        <taxon>Metazoa</taxon>
        <taxon>Chordata</taxon>
        <taxon>Craniata</taxon>
        <taxon>Vertebrata</taxon>
        <taxon>Euteleostomi</taxon>
        <taxon>Archelosauria</taxon>
        <taxon>Archosauria</taxon>
        <taxon>Dinosauria</taxon>
        <taxon>Saurischia</taxon>
        <taxon>Theropoda</taxon>
        <taxon>Coelurosauria</taxon>
        <taxon>Aves</taxon>
        <taxon>Neognathae</taxon>
        <taxon>Galloanserae</taxon>
        <taxon>Galliformes</taxon>
        <taxon>Phasianidae</taxon>
        <taxon>Phasianinae</taxon>
        <taxon>Gallus</taxon>
    </lineage>
</organism>
<comment type="subcellular location">
    <subcellularLocation>
        <location evidence="1">Secreted</location>
    </subcellularLocation>
</comment>
<feature type="region of interest" description="Disordered" evidence="9">
    <location>
        <begin position="133"/>
        <end position="183"/>
    </location>
</feature>
<protein>
    <recommendedName>
        <fullName evidence="3">Erythropoietin</fullName>
    </recommendedName>
</protein>
<name>A0A0K2E2X2_CHICK</name>
<dbReference type="Pfam" id="PF00758">
    <property type="entry name" value="EPO_TPO"/>
    <property type="match status" value="1"/>
</dbReference>
<dbReference type="PANTHER" id="PTHR10370">
    <property type="entry name" value="ERYTHROPOIETIN"/>
    <property type="match status" value="1"/>
</dbReference>
<gene>
    <name evidence="11" type="primary">EPO</name>
</gene>
<dbReference type="PANTHER" id="PTHR10370:SF0">
    <property type="entry name" value="ERYTHROPOIETIN"/>
    <property type="match status" value="1"/>
</dbReference>
<dbReference type="InterPro" id="IPR001323">
    <property type="entry name" value="EPO_TPO"/>
</dbReference>
<proteinExistence type="evidence at transcript level"/>
<evidence type="ECO:0000256" key="1">
    <source>
        <dbReference type="ARBA" id="ARBA00004613"/>
    </source>
</evidence>
<feature type="signal peptide" evidence="10">
    <location>
        <begin position="1"/>
        <end position="23"/>
    </location>
</feature>
<dbReference type="PRINTS" id="PR00272">
    <property type="entry name" value="ERYTHROPTN"/>
</dbReference>
<dbReference type="InterPro" id="IPR009079">
    <property type="entry name" value="4_helix_cytokine-like_core"/>
</dbReference>
<evidence type="ECO:0000256" key="9">
    <source>
        <dbReference type="SAM" id="MobiDB-lite"/>
    </source>
</evidence>
<evidence type="ECO:0000256" key="5">
    <source>
        <dbReference type="ARBA" id="ARBA00022702"/>
    </source>
</evidence>
<accession>A0A0K2E2X2</accession>
<comment type="similarity">
    <text evidence="2">Belongs to the EPO/TPO family.</text>
</comment>
<dbReference type="Gene3D" id="1.20.1250.10">
    <property type="match status" value="1"/>
</dbReference>
<feature type="compositionally biased region" description="Pro residues" evidence="9">
    <location>
        <begin position="136"/>
        <end position="181"/>
    </location>
</feature>
<dbReference type="GO" id="GO:0005128">
    <property type="term" value="F:erythropoietin receptor binding"/>
    <property type="evidence" value="ECO:0007669"/>
    <property type="project" value="InterPro"/>
</dbReference>
<dbReference type="AlphaFoldDB" id="A0A0K2E2X2"/>
<evidence type="ECO:0000256" key="8">
    <source>
        <dbReference type="ARBA" id="ARBA00023157"/>
    </source>
</evidence>
<sequence>MDVNGAGLCAVLLLLLLLRGGAGGRPDGPPSLCDPRVMERFIREARDAERGMVGCGRRCDLPEAVAVPDPGVSFSEWQRMDVGARVRAVLGGHAVLVAAVLRARELLSDPQLRPTLDLIYGAARSLAHLLRGVVSPPTPTPTRTPHSPTPTPFSPTPSSPTPFSPPSSPHSAPPPPPPPPQVRTLSRLLGVHSAFLRGKVRLLLIDVCTPVSPPRHWR</sequence>
<dbReference type="InterPro" id="IPR003013">
    <property type="entry name" value="Erythroptn"/>
</dbReference>
<dbReference type="GO" id="GO:0043249">
    <property type="term" value="P:erythrocyte maturation"/>
    <property type="evidence" value="ECO:0007669"/>
    <property type="project" value="UniProtKB-KW"/>
</dbReference>
<dbReference type="GO" id="GO:0005576">
    <property type="term" value="C:extracellular region"/>
    <property type="evidence" value="ECO:0007669"/>
    <property type="project" value="UniProtKB-SubCell"/>
</dbReference>